<evidence type="ECO:0000256" key="3">
    <source>
        <dbReference type="ARBA" id="ARBA00022475"/>
    </source>
</evidence>
<organism evidence="10 11">
    <name type="scientific">Treponema parvum</name>
    <dbReference type="NCBI Taxonomy" id="138851"/>
    <lineage>
        <taxon>Bacteria</taxon>
        <taxon>Pseudomonadati</taxon>
        <taxon>Spirochaetota</taxon>
        <taxon>Spirochaetia</taxon>
        <taxon>Spirochaetales</taxon>
        <taxon>Treponemataceae</taxon>
        <taxon>Treponema</taxon>
    </lineage>
</organism>
<dbReference type="NCBIfam" id="TIGR03426">
    <property type="entry name" value="shape_MreD"/>
    <property type="match status" value="1"/>
</dbReference>
<evidence type="ECO:0000256" key="5">
    <source>
        <dbReference type="ARBA" id="ARBA00022960"/>
    </source>
</evidence>
<evidence type="ECO:0000256" key="6">
    <source>
        <dbReference type="ARBA" id="ARBA00022989"/>
    </source>
</evidence>
<dbReference type="Pfam" id="PF04093">
    <property type="entry name" value="MreD"/>
    <property type="match status" value="1"/>
</dbReference>
<feature type="transmembrane region" description="Helical" evidence="8">
    <location>
        <begin position="133"/>
        <end position="153"/>
    </location>
</feature>
<keyword evidence="4 8" id="KW-0812">Transmembrane</keyword>
<keyword evidence="7 8" id="KW-0472">Membrane</keyword>
<keyword evidence="6 8" id="KW-1133">Transmembrane helix</keyword>
<protein>
    <submittedName>
        <fullName evidence="10">Rod shape-determining protein MreD</fullName>
    </submittedName>
</protein>
<dbReference type="AlphaFoldDB" id="A0A975IEE0"/>
<evidence type="ECO:0000313" key="10">
    <source>
        <dbReference type="EMBL" id="QTQ13935.1"/>
    </source>
</evidence>
<evidence type="ECO:0000256" key="8">
    <source>
        <dbReference type="SAM" id="Phobius"/>
    </source>
</evidence>
<reference evidence="10 11" key="2">
    <citation type="journal article" date="2021" name="Microbiol. Resour. Announc.">
        <title>Complete Genome Sequences of Three Human Oral Treponema parvum Isolates.</title>
        <authorList>
            <person name="Zeng H."/>
            <person name="Watt R.M."/>
        </authorList>
    </citation>
    <scope>NUCLEOTIDE SEQUENCE [LARGE SCALE GENOMIC DNA]</scope>
    <source>
        <strain evidence="10 11">ATCC 700770</strain>
        <strain evidence="9">ATCC 700773</strain>
    </source>
</reference>
<dbReference type="RefSeq" id="WP_210116590.1">
    <property type="nucleotide sequence ID" value="NZ_CP054142.1"/>
</dbReference>
<proteinExistence type="inferred from homology"/>
<dbReference type="Proteomes" id="UP000671995">
    <property type="component" value="Chromosome"/>
</dbReference>
<gene>
    <name evidence="10" type="primary">mreD</name>
    <name evidence="9" type="ORF">HRI96_06485</name>
    <name evidence="10" type="ORF">HRQ91_05405</name>
</gene>
<comment type="subcellular location">
    <subcellularLocation>
        <location evidence="1">Cell membrane</location>
        <topology evidence="1">Multi-pass membrane protein</topology>
    </subcellularLocation>
</comment>
<evidence type="ECO:0000256" key="7">
    <source>
        <dbReference type="ARBA" id="ARBA00023136"/>
    </source>
</evidence>
<evidence type="ECO:0000313" key="9">
    <source>
        <dbReference type="EMBL" id="QTQ11877.1"/>
    </source>
</evidence>
<evidence type="ECO:0000256" key="1">
    <source>
        <dbReference type="ARBA" id="ARBA00004651"/>
    </source>
</evidence>
<feature type="transmembrane region" description="Helical" evidence="8">
    <location>
        <begin position="97"/>
        <end position="121"/>
    </location>
</feature>
<dbReference type="EMBL" id="CP054142">
    <property type="protein sequence ID" value="QTQ13935.1"/>
    <property type="molecule type" value="Genomic_DNA"/>
</dbReference>
<evidence type="ECO:0000313" key="11">
    <source>
        <dbReference type="Proteomes" id="UP000671908"/>
    </source>
</evidence>
<dbReference type="GO" id="GO:0005886">
    <property type="term" value="C:plasma membrane"/>
    <property type="evidence" value="ECO:0007669"/>
    <property type="project" value="UniProtKB-SubCell"/>
</dbReference>
<name>A0A975IEE0_9SPIR</name>
<evidence type="ECO:0000256" key="2">
    <source>
        <dbReference type="ARBA" id="ARBA00007776"/>
    </source>
</evidence>
<dbReference type="GO" id="GO:0008360">
    <property type="term" value="P:regulation of cell shape"/>
    <property type="evidence" value="ECO:0007669"/>
    <property type="project" value="UniProtKB-KW"/>
</dbReference>
<dbReference type="EMBL" id="CP054257">
    <property type="protein sequence ID" value="QTQ11877.1"/>
    <property type="molecule type" value="Genomic_DNA"/>
</dbReference>
<accession>A0A975IEE0</accession>
<dbReference type="KEGG" id="tpav:HRQ91_05405"/>
<dbReference type="InterPro" id="IPR007227">
    <property type="entry name" value="Cell_shape_determining_MreD"/>
</dbReference>
<dbReference type="Proteomes" id="UP000671908">
    <property type="component" value="Chromosome"/>
</dbReference>
<reference evidence="10" key="1">
    <citation type="submission" date="2020-05" db="EMBL/GenBank/DDBJ databases">
        <authorList>
            <person name="Zeng H."/>
            <person name="Chan Y.K."/>
            <person name="Watt R.M."/>
        </authorList>
    </citation>
    <scope>NUCLEOTIDE SEQUENCE</scope>
    <source>
        <strain evidence="10">ATCC 700770</strain>
        <strain evidence="9">ATCC 700773</strain>
    </source>
</reference>
<keyword evidence="3" id="KW-1003">Cell membrane</keyword>
<feature type="transmembrane region" description="Helical" evidence="8">
    <location>
        <begin position="30"/>
        <end position="47"/>
    </location>
</feature>
<sequence length="168" mass="18855">MVKYICILLSILLGFAVFESAILSNILFLPAIPDFLLLCVLYCSFSYGRRLGEIAGFFSGIITDFLSGCPFGLNALLRTMLGYTSGFFSKTFSTAGVLMPALIAACGTVYKMFLLWFISLFYRSVSTYNPFSFLFLTELALNVFFAPIVFKFMSVFDPLYSKEQRLPL</sequence>
<evidence type="ECO:0000256" key="4">
    <source>
        <dbReference type="ARBA" id="ARBA00022692"/>
    </source>
</evidence>
<comment type="similarity">
    <text evidence="2">Belongs to the MreD family.</text>
</comment>
<keyword evidence="5" id="KW-0133">Cell shape</keyword>
<keyword evidence="11" id="KW-1185">Reference proteome</keyword>
<feature type="transmembrane region" description="Helical" evidence="8">
    <location>
        <begin position="54"/>
        <end position="77"/>
    </location>
</feature>